<organism evidence="1 2">
    <name type="scientific">Cronartium quercuum f. sp. fusiforme G11</name>
    <dbReference type="NCBI Taxonomy" id="708437"/>
    <lineage>
        <taxon>Eukaryota</taxon>
        <taxon>Fungi</taxon>
        <taxon>Dikarya</taxon>
        <taxon>Basidiomycota</taxon>
        <taxon>Pucciniomycotina</taxon>
        <taxon>Pucciniomycetes</taxon>
        <taxon>Pucciniales</taxon>
        <taxon>Coleosporiaceae</taxon>
        <taxon>Cronartium</taxon>
    </lineage>
</organism>
<gene>
    <name evidence="1" type="ORF">CROQUDRAFT_17474</name>
</gene>
<dbReference type="EMBL" id="MU167297">
    <property type="protein sequence ID" value="KAG0144352.1"/>
    <property type="molecule type" value="Genomic_DNA"/>
</dbReference>
<accession>A0A9P6T9N4</accession>
<comment type="caution">
    <text evidence="1">The sequence shown here is derived from an EMBL/GenBank/DDBJ whole genome shotgun (WGS) entry which is preliminary data.</text>
</comment>
<sequence>DCDILRWKRNIIGYIKAIGLGKHIGSSIPAPTDSDDLDQFEMQHEQAMMVICTTINPQLTQHIEAIDDPYLAIKALKKCHGVNTGLSATNSIMKIVNNKYDSSTQLEDYVSLTQSLHNQ</sequence>
<reference evidence="1" key="1">
    <citation type="submission" date="2013-11" db="EMBL/GenBank/DDBJ databases">
        <title>Genome sequence of the fusiform rust pathogen reveals effectors for host alternation and coevolution with pine.</title>
        <authorList>
            <consortium name="DOE Joint Genome Institute"/>
            <person name="Smith K."/>
            <person name="Pendleton A."/>
            <person name="Kubisiak T."/>
            <person name="Anderson C."/>
            <person name="Salamov A."/>
            <person name="Aerts A."/>
            <person name="Riley R."/>
            <person name="Clum A."/>
            <person name="Lindquist E."/>
            <person name="Ence D."/>
            <person name="Campbell M."/>
            <person name="Kronenberg Z."/>
            <person name="Feau N."/>
            <person name="Dhillon B."/>
            <person name="Hamelin R."/>
            <person name="Burleigh J."/>
            <person name="Smith J."/>
            <person name="Yandell M."/>
            <person name="Nelson C."/>
            <person name="Grigoriev I."/>
            <person name="Davis J."/>
        </authorList>
    </citation>
    <scope>NUCLEOTIDE SEQUENCE</scope>
    <source>
        <strain evidence="1">G11</strain>
    </source>
</reference>
<proteinExistence type="predicted"/>
<keyword evidence="2" id="KW-1185">Reference proteome</keyword>
<evidence type="ECO:0000313" key="2">
    <source>
        <dbReference type="Proteomes" id="UP000886653"/>
    </source>
</evidence>
<protein>
    <submittedName>
        <fullName evidence="1">Uncharacterized protein</fullName>
    </submittedName>
</protein>
<feature type="non-terminal residue" evidence="1">
    <location>
        <position position="1"/>
    </location>
</feature>
<feature type="non-terminal residue" evidence="1">
    <location>
        <position position="119"/>
    </location>
</feature>
<dbReference type="Proteomes" id="UP000886653">
    <property type="component" value="Unassembled WGS sequence"/>
</dbReference>
<name>A0A9P6T9N4_9BASI</name>
<evidence type="ECO:0000313" key="1">
    <source>
        <dbReference type="EMBL" id="KAG0144352.1"/>
    </source>
</evidence>
<dbReference type="AlphaFoldDB" id="A0A9P6T9N4"/>